<dbReference type="PANTHER" id="PTHR13696">
    <property type="entry name" value="P-LOOP CONTAINING NUCLEOSIDE TRIPHOSPHATE HYDROLASE"/>
    <property type="match status" value="1"/>
</dbReference>
<dbReference type="AlphaFoldDB" id="A0A5M6IU00"/>
<evidence type="ECO:0000313" key="2">
    <source>
        <dbReference type="EMBL" id="KAA5611793.1"/>
    </source>
</evidence>
<accession>A0A5M6IU00</accession>
<comment type="caution">
    <text evidence="2">The sequence shown here is derived from an EMBL/GenBank/DDBJ whole genome shotgun (WGS) entry which is preliminary data.</text>
</comment>
<dbReference type="Gene3D" id="3.40.50.300">
    <property type="entry name" value="P-loop containing nucleotide triphosphate hydrolases"/>
    <property type="match status" value="1"/>
</dbReference>
<gene>
    <name evidence="2" type="ORF">F1189_12190</name>
</gene>
<dbReference type="RefSeq" id="WP_150041027.1">
    <property type="nucleotide sequence ID" value="NZ_OW485605.1"/>
</dbReference>
<dbReference type="InterPro" id="IPR050678">
    <property type="entry name" value="DNA_Partitioning_ATPase"/>
</dbReference>
<dbReference type="PANTHER" id="PTHR13696:SF96">
    <property type="entry name" value="COBQ_COBB_MIND_PARA NUCLEOTIDE BINDING DOMAIN-CONTAINING PROTEIN"/>
    <property type="match status" value="1"/>
</dbReference>
<proteinExistence type="predicted"/>
<name>A0A5M6IU00_9PROT</name>
<dbReference type="EMBL" id="VWPK01000017">
    <property type="protein sequence ID" value="KAA5611793.1"/>
    <property type="molecule type" value="Genomic_DNA"/>
</dbReference>
<dbReference type="OrthoDB" id="9804460at2"/>
<dbReference type="SUPFAM" id="SSF52540">
    <property type="entry name" value="P-loop containing nucleoside triphosphate hydrolases"/>
    <property type="match status" value="1"/>
</dbReference>
<keyword evidence="3" id="KW-1185">Reference proteome</keyword>
<dbReference type="Pfam" id="PF01656">
    <property type="entry name" value="CbiA"/>
    <property type="match status" value="1"/>
</dbReference>
<sequence>MKVVSVVQQKGGVSKTSIATALAVAASMEGKQAAVFDLDPQGSAAFWKDTRKADEPAVVSVQPVRLKHMLAAAKEAGTELVVIDAPPIAKDVAYQAAEVSDYILVPTKPSVLDVMAMTETLKLIKRATEPPVPHAVVLTLCPLQGREVVDTEEAVRKLGAEVAPVRLHNRIAYSRAQQSGLTAMEYEPEGKAAAELRQLYEFVCMHVWPHTVTRKPEKAAAA</sequence>
<feature type="domain" description="CobQ/CobB/MinD/ParA nucleotide binding" evidence="1">
    <location>
        <begin position="5"/>
        <end position="180"/>
    </location>
</feature>
<dbReference type="PIRSF" id="PIRSF009320">
    <property type="entry name" value="Nuc_binding_HP_1000"/>
    <property type="match status" value="1"/>
</dbReference>
<dbReference type="Proteomes" id="UP000325255">
    <property type="component" value="Unassembled WGS sequence"/>
</dbReference>
<organism evidence="2 3">
    <name type="scientific">Rhodovastum atsumiense</name>
    <dbReference type="NCBI Taxonomy" id="504468"/>
    <lineage>
        <taxon>Bacteria</taxon>
        <taxon>Pseudomonadati</taxon>
        <taxon>Pseudomonadota</taxon>
        <taxon>Alphaproteobacteria</taxon>
        <taxon>Acetobacterales</taxon>
        <taxon>Acetobacteraceae</taxon>
        <taxon>Rhodovastum</taxon>
    </lineage>
</organism>
<reference evidence="2 3" key="1">
    <citation type="submission" date="2019-09" db="EMBL/GenBank/DDBJ databases">
        <title>Genome sequence of Rhodovastum atsumiense, a diverse member of the Acetobacteraceae family of non-sulfur purple photosynthetic bacteria.</title>
        <authorList>
            <person name="Meyer T."/>
            <person name="Kyndt J."/>
        </authorList>
    </citation>
    <scope>NUCLEOTIDE SEQUENCE [LARGE SCALE GENOMIC DNA]</scope>
    <source>
        <strain evidence="2 3">DSM 21279</strain>
    </source>
</reference>
<dbReference type="CDD" id="cd02042">
    <property type="entry name" value="ParAB_family"/>
    <property type="match status" value="1"/>
</dbReference>
<protein>
    <submittedName>
        <fullName evidence="2">ParA family protein</fullName>
    </submittedName>
</protein>
<dbReference type="InterPro" id="IPR027417">
    <property type="entry name" value="P-loop_NTPase"/>
</dbReference>
<evidence type="ECO:0000313" key="3">
    <source>
        <dbReference type="Proteomes" id="UP000325255"/>
    </source>
</evidence>
<dbReference type="InterPro" id="IPR002586">
    <property type="entry name" value="CobQ/CobB/MinD/ParA_Nub-bd_dom"/>
</dbReference>
<evidence type="ECO:0000259" key="1">
    <source>
        <dbReference type="Pfam" id="PF01656"/>
    </source>
</evidence>